<feature type="region of interest" description="Disordered" evidence="2">
    <location>
        <begin position="330"/>
        <end position="356"/>
    </location>
</feature>
<evidence type="ECO:0000313" key="3">
    <source>
        <dbReference type="EMBL" id="CAH1405713.1"/>
    </source>
</evidence>
<keyword evidence="1" id="KW-0175">Coiled coil</keyword>
<dbReference type="AlphaFoldDB" id="A0A9P0MSM5"/>
<reference evidence="3" key="1">
    <citation type="submission" date="2022-01" db="EMBL/GenBank/DDBJ databases">
        <authorList>
            <person name="King R."/>
        </authorList>
    </citation>
    <scope>NUCLEOTIDE SEQUENCE</scope>
</reference>
<dbReference type="EMBL" id="OV725082">
    <property type="protein sequence ID" value="CAH1405713.1"/>
    <property type="molecule type" value="Genomic_DNA"/>
</dbReference>
<keyword evidence="4" id="KW-1185">Reference proteome</keyword>
<name>A0A9P0MSM5_NEZVI</name>
<accession>A0A9P0MSM5</accession>
<evidence type="ECO:0000256" key="2">
    <source>
        <dbReference type="SAM" id="MobiDB-lite"/>
    </source>
</evidence>
<gene>
    <name evidence="3" type="ORF">NEZAVI_LOCUS13859</name>
</gene>
<proteinExistence type="predicted"/>
<evidence type="ECO:0000256" key="1">
    <source>
        <dbReference type="SAM" id="Coils"/>
    </source>
</evidence>
<dbReference type="PANTHER" id="PTHR21740:SF8">
    <property type="entry name" value="NCK-ASSOCIATED PROTEIN 5"/>
    <property type="match status" value="1"/>
</dbReference>
<evidence type="ECO:0008006" key="5">
    <source>
        <dbReference type="Google" id="ProtNLM"/>
    </source>
</evidence>
<feature type="region of interest" description="Disordered" evidence="2">
    <location>
        <begin position="567"/>
        <end position="603"/>
    </location>
</feature>
<protein>
    <recommendedName>
        <fullName evidence="5">Nck-associated protein 5</fullName>
    </recommendedName>
</protein>
<dbReference type="PANTHER" id="PTHR21740">
    <property type="entry name" value="NCK-ASSOCIATED PROTEIN 5"/>
    <property type="match status" value="1"/>
</dbReference>
<dbReference type="OrthoDB" id="8930856at2759"/>
<feature type="compositionally biased region" description="Polar residues" evidence="2">
    <location>
        <begin position="330"/>
        <end position="354"/>
    </location>
</feature>
<evidence type="ECO:0000313" key="4">
    <source>
        <dbReference type="Proteomes" id="UP001152798"/>
    </source>
</evidence>
<sequence length="652" mass="73277">MTRQEYNTRPVRAAMPGPLVVLHRRSRGVYTISSGRKETKKPLREAAILSEIGRIGHCARLQLVRYGKRESGRMQQYQSTFNKLSSENEALKAQLHSLEAAGANEDKLRARLEEVEEENARLIAERSQCEKCLDQVAHQVVQALLAQKSLREEITTLKDKVKELEKQNYTLSSLLFQQLPKQQKRDATVEVCVRPVSCDEARLKWRESLLWLPVHRPSSLNLDNPRLVSSTGNQTECHKDEGYSTMSSEVQCEAGGQEEKVESPRKLPRSNSEPGLSGLSEEPDWWEQVWIADSRIDFDAPPELEEWTMDDIPGLSWLIEDEVWLSSQLISPGGDSWSSQGTTSEGSKRSSTMSEGDCQVGTHFTSDFYRLVKSQAESVSQDRDQTLQNVLHFISEQEQYCRRREEGGKEELCESNTDSGIASKSSDLSSSEDIIRYVYLLYQLLVPEEEESLTSSISTPETVLQDGGSLTLSEVKKSQLNVQTVDIGPCEPLEISEVQQPELQEGEGMLAELKRLAADEEEISPQPEAEDGGCPTGWVHVERASDFTDPKMRANFMDVVMSRSSSSCSSESGDDHSGYQHLHRLHRSRRHKKASASREGAMRCQANTRASIIGREDLFTRFGAKEQEAVASFDFLEELTSASSRESTINPH</sequence>
<feature type="compositionally biased region" description="Polar residues" evidence="2">
    <location>
        <begin position="222"/>
        <end position="235"/>
    </location>
</feature>
<dbReference type="InterPro" id="IPR026163">
    <property type="entry name" value="Nckap5l"/>
</dbReference>
<feature type="coiled-coil region" evidence="1">
    <location>
        <begin position="74"/>
        <end position="167"/>
    </location>
</feature>
<dbReference type="Proteomes" id="UP001152798">
    <property type="component" value="Chromosome 6"/>
</dbReference>
<feature type="compositionally biased region" description="Basic residues" evidence="2">
    <location>
        <begin position="581"/>
        <end position="595"/>
    </location>
</feature>
<organism evidence="3 4">
    <name type="scientific">Nezara viridula</name>
    <name type="common">Southern green stink bug</name>
    <name type="synonym">Cimex viridulus</name>
    <dbReference type="NCBI Taxonomy" id="85310"/>
    <lineage>
        <taxon>Eukaryota</taxon>
        <taxon>Metazoa</taxon>
        <taxon>Ecdysozoa</taxon>
        <taxon>Arthropoda</taxon>
        <taxon>Hexapoda</taxon>
        <taxon>Insecta</taxon>
        <taxon>Pterygota</taxon>
        <taxon>Neoptera</taxon>
        <taxon>Paraneoptera</taxon>
        <taxon>Hemiptera</taxon>
        <taxon>Heteroptera</taxon>
        <taxon>Panheteroptera</taxon>
        <taxon>Pentatomomorpha</taxon>
        <taxon>Pentatomoidea</taxon>
        <taxon>Pentatomidae</taxon>
        <taxon>Pentatominae</taxon>
        <taxon>Nezara</taxon>
    </lineage>
</organism>
<feature type="region of interest" description="Disordered" evidence="2">
    <location>
        <begin position="222"/>
        <end position="280"/>
    </location>
</feature>